<dbReference type="AlphaFoldDB" id="A0A8H5YP52"/>
<sequence>MEQHNVYHHHHYTYPFAPGPPQNVLQNVKPVNQEPDGHDNEHSAGEEGDEEDKEDEEDEEENQYHHHYNYPLPPLVLRLHRGHQLQPRWDKQAQTLSHCRLNALALWNDEPLNQEVVGRDVDKTTAEEEEEHSENGDIEDQ</sequence>
<evidence type="ECO:0000256" key="1">
    <source>
        <dbReference type="SAM" id="MobiDB-lite"/>
    </source>
</evidence>
<accession>A0A8H5YP52</accession>
<evidence type="ECO:0000313" key="3">
    <source>
        <dbReference type="Proteomes" id="UP000544331"/>
    </source>
</evidence>
<comment type="caution">
    <text evidence="2">The sequence shown here is derived from an EMBL/GenBank/DDBJ whole genome shotgun (WGS) entry which is preliminary data.</text>
</comment>
<feature type="compositionally biased region" description="Basic and acidic residues" evidence="1">
    <location>
        <begin position="35"/>
        <end position="45"/>
    </location>
</feature>
<feature type="compositionally biased region" description="Basic residues" evidence="1">
    <location>
        <begin position="1"/>
        <end position="12"/>
    </location>
</feature>
<feature type="compositionally biased region" description="Acidic residues" evidence="1">
    <location>
        <begin position="46"/>
        <end position="61"/>
    </location>
</feature>
<organism evidence="2 3">
    <name type="scientific">Fusarium mundagurra</name>
    <dbReference type="NCBI Taxonomy" id="1567541"/>
    <lineage>
        <taxon>Eukaryota</taxon>
        <taxon>Fungi</taxon>
        <taxon>Dikarya</taxon>
        <taxon>Ascomycota</taxon>
        <taxon>Pezizomycotina</taxon>
        <taxon>Sordariomycetes</taxon>
        <taxon>Hypocreomycetidae</taxon>
        <taxon>Hypocreales</taxon>
        <taxon>Nectriaceae</taxon>
        <taxon>Fusarium</taxon>
        <taxon>Fusarium fujikuroi species complex</taxon>
    </lineage>
</organism>
<feature type="region of interest" description="Disordered" evidence="1">
    <location>
        <begin position="1"/>
        <end position="69"/>
    </location>
</feature>
<gene>
    <name evidence="2" type="ORF">FMUND_6453</name>
</gene>
<name>A0A8H5YP52_9HYPO</name>
<feature type="compositionally biased region" description="Acidic residues" evidence="1">
    <location>
        <begin position="127"/>
        <end position="141"/>
    </location>
</feature>
<dbReference type="EMBL" id="JAAOAN010000208">
    <property type="protein sequence ID" value="KAF5716213.1"/>
    <property type="molecule type" value="Genomic_DNA"/>
</dbReference>
<evidence type="ECO:0000313" key="2">
    <source>
        <dbReference type="EMBL" id="KAF5716213.1"/>
    </source>
</evidence>
<dbReference type="Proteomes" id="UP000544331">
    <property type="component" value="Unassembled WGS sequence"/>
</dbReference>
<reference evidence="2 3" key="1">
    <citation type="submission" date="2020-05" db="EMBL/GenBank/DDBJ databases">
        <title>Identification and distribution of gene clusters putatively required for synthesis of sphingolipid metabolism inhibitors in phylogenetically diverse species of the filamentous fungus Fusarium.</title>
        <authorList>
            <person name="Kim H.-S."/>
            <person name="Busman M."/>
            <person name="Brown D.W."/>
            <person name="Divon H."/>
            <person name="Uhlig S."/>
            <person name="Proctor R.H."/>
        </authorList>
    </citation>
    <scope>NUCLEOTIDE SEQUENCE [LARGE SCALE GENOMIC DNA]</scope>
    <source>
        <strain evidence="2 3">NRRL 66235</strain>
    </source>
</reference>
<protein>
    <submittedName>
        <fullName evidence="2">Uncharacterized protein</fullName>
    </submittedName>
</protein>
<keyword evidence="3" id="KW-1185">Reference proteome</keyword>
<feature type="region of interest" description="Disordered" evidence="1">
    <location>
        <begin position="120"/>
        <end position="141"/>
    </location>
</feature>
<proteinExistence type="predicted"/>